<dbReference type="Proteomes" id="UP000076962">
    <property type="component" value="Unassembled WGS sequence"/>
</dbReference>
<organism evidence="1 2">
    <name type="scientific">Candidatus Thiomargarita nelsonii</name>
    <dbReference type="NCBI Taxonomy" id="1003181"/>
    <lineage>
        <taxon>Bacteria</taxon>
        <taxon>Pseudomonadati</taxon>
        <taxon>Pseudomonadota</taxon>
        <taxon>Gammaproteobacteria</taxon>
        <taxon>Thiotrichales</taxon>
        <taxon>Thiotrichaceae</taxon>
        <taxon>Thiomargarita</taxon>
    </lineage>
</organism>
<reference evidence="1 2" key="1">
    <citation type="submission" date="2016-05" db="EMBL/GenBank/DDBJ databases">
        <title>Single-cell genome of chain-forming Candidatus Thiomargarita nelsonii and comparison to other large sulfur-oxidizing bacteria.</title>
        <authorList>
            <person name="Winkel M."/>
            <person name="Salman V."/>
            <person name="Woyke T."/>
            <person name="Schulz-Vogt H."/>
            <person name="Richter M."/>
            <person name="Flood B."/>
            <person name="Bailey J."/>
            <person name="Amann R."/>
            <person name="Mussmann M."/>
        </authorList>
    </citation>
    <scope>NUCLEOTIDE SEQUENCE [LARGE SCALE GENOMIC DNA]</scope>
    <source>
        <strain evidence="1 2">THI036</strain>
    </source>
</reference>
<keyword evidence="2" id="KW-1185">Reference proteome</keyword>
<name>A0A176S6K4_9GAMM</name>
<comment type="caution">
    <text evidence="1">The sequence shown here is derived from an EMBL/GenBank/DDBJ whole genome shotgun (WGS) entry which is preliminary data.</text>
</comment>
<evidence type="ECO:0000313" key="2">
    <source>
        <dbReference type="Proteomes" id="UP000076962"/>
    </source>
</evidence>
<dbReference type="EMBL" id="LUTY01000346">
    <property type="protein sequence ID" value="OAD23479.1"/>
    <property type="molecule type" value="Genomic_DNA"/>
</dbReference>
<sequence length="120" mass="13725">QSQLLEIDQSINEMREAVVETIQVQTQHLEQAVVKELRDQGQRLENVIATHNRVLAEELKQINRKTSGDTAIEKMLDSIPTVGKGLKIAFKTAKFVAKILPKMRKFMKTPNKQQAFLLDR</sequence>
<protein>
    <submittedName>
        <fullName evidence="1">Uncharacterized protein</fullName>
    </submittedName>
</protein>
<feature type="non-terminal residue" evidence="1">
    <location>
        <position position="1"/>
    </location>
</feature>
<accession>A0A176S6K4</accession>
<gene>
    <name evidence="1" type="ORF">THIOM_000690</name>
</gene>
<proteinExistence type="predicted"/>
<dbReference type="AlphaFoldDB" id="A0A176S6K4"/>
<evidence type="ECO:0000313" key="1">
    <source>
        <dbReference type="EMBL" id="OAD23479.1"/>
    </source>
</evidence>